<dbReference type="Proteomes" id="UP000659124">
    <property type="component" value="Unassembled WGS sequence"/>
</dbReference>
<dbReference type="InterPro" id="IPR043764">
    <property type="entry name" value="DUF5710"/>
</dbReference>
<reference evidence="2 3" key="1">
    <citation type="submission" date="2020-09" db="EMBL/GenBank/DDBJ databases">
        <title>Genome sequences of type strains of Chitinophaga qingshengii and Chitinophaga varians.</title>
        <authorList>
            <person name="Kittiwongwattana C."/>
        </authorList>
    </citation>
    <scope>NUCLEOTIDE SEQUENCE [LARGE SCALE GENOMIC DNA]</scope>
    <source>
        <strain evidence="2 3">JCM 30026</strain>
    </source>
</reference>
<name>A0ABR7TWI5_9BACT</name>
<dbReference type="EMBL" id="JACVFC010000006">
    <property type="protein sequence ID" value="MBC9934846.1"/>
    <property type="molecule type" value="Genomic_DNA"/>
</dbReference>
<comment type="caution">
    <text evidence="2">The sequence shown here is derived from an EMBL/GenBank/DDBJ whole genome shotgun (WGS) entry which is preliminary data.</text>
</comment>
<sequence>MSLLLNVPAAEETEAKSKGALWDANLQTWYLPDINYDHIMEVDKWITDRDTAIILSDELIIAHARHTCSHCQQSTPVIAIGSEFFYEKDMNERDELVWFELDFFALFQQTSVISAHLFSFFRDNYPHYKQGPARNADGYYWCNHCEQCGKAIDDAALFADPGSIFNPTSAEAATAITLRTFPFKYAPHIDADYNMNDNLRLINEFAVRSQTII</sequence>
<dbReference type="Pfam" id="PF18974">
    <property type="entry name" value="DUF5710"/>
    <property type="match status" value="1"/>
</dbReference>
<evidence type="ECO:0000259" key="1">
    <source>
        <dbReference type="Pfam" id="PF18974"/>
    </source>
</evidence>
<evidence type="ECO:0000313" key="2">
    <source>
        <dbReference type="EMBL" id="MBC9934846.1"/>
    </source>
</evidence>
<gene>
    <name evidence="2" type="ORF">ICL07_30995</name>
</gene>
<keyword evidence="3" id="KW-1185">Reference proteome</keyword>
<accession>A0ABR7TWI5</accession>
<feature type="domain" description="DUF5710" evidence="1">
    <location>
        <begin position="4"/>
        <end position="35"/>
    </location>
</feature>
<protein>
    <recommendedName>
        <fullName evidence="1">DUF5710 domain-containing protein</fullName>
    </recommendedName>
</protein>
<evidence type="ECO:0000313" key="3">
    <source>
        <dbReference type="Proteomes" id="UP000659124"/>
    </source>
</evidence>
<dbReference type="RefSeq" id="WP_188091929.1">
    <property type="nucleotide sequence ID" value="NZ_JACVFC010000006.1"/>
</dbReference>
<organism evidence="2 3">
    <name type="scientific">Chitinophaga qingshengii</name>
    <dbReference type="NCBI Taxonomy" id="1569794"/>
    <lineage>
        <taxon>Bacteria</taxon>
        <taxon>Pseudomonadati</taxon>
        <taxon>Bacteroidota</taxon>
        <taxon>Chitinophagia</taxon>
        <taxon>Chitinophagales</taxon>
        <taxon>Chitinophagaceae</taxon>
        <taxon>Chitinophaga</taxon>
    </lineage>
</organism>
<proteinExistence type="predicted"/>